<reference evidence="1 2" key="1">
    <citation type="submission" date="2018-07" db="EMBL/GenBank/DDBJ databases">
        <title>Genome sequences of six Lactobacillus spp. isolated from bumble bee guts.</title>
        <authorList>
            <person name="Motta E.V.S."/>
            <person name="Moran N.A."/>
        </authorList>
    </citation>
    <scope>NUCLEOTIDE SEQUENCE [LARGE SCALE GENOMIC DNA]</scope>
    <source>
        <strain evidence="1 2">BI-4G</strain>
    </source>
</reference>
<proteinExistence type="predicted"/>
<keyword evidence="2" id="KW-1185">Reference proteome</keyword>
<organism evidence="1 2">
    <name type="scientific">Lactobacillus bombicola</name>
    <dbReference type="NCBI Taxonomy" id="1505723"/>
    <lineage>
        <taxon>Bacteria</taxon>
        <taxon>Bacillati</taxon>
        <taxon>Bacillota</taxon>
        <taxon>Bacilli</taxon>
        <taxon>Lactobacillales</taxon>
        <taxon>Lactobacillaceae</taxon>
        <taxon>Lactobacillus</taxon>
    </lineage>
</organism>
<sequence length="541" mass="63146">MKRPSIILTSTFTTAVNRKQFGNYLGYMARKEAIEGKKFIGEKELKELNLVEKNLDALNKKYHFTKIHSEENSKRTAEAKEILTEKTFWSLDDTNFGNYLGYMARIQALENKKQEEGGLTKEENKELNRVTTNRDNILNGHATKEKELDATFTIDKDSIQLKDFADIRNTLNQAQEKGSVLWQDVVSFDNDFLKKHNFLDEKTGIVDTVALKKASRKMMSTFQEKMQPPLNEMYWLASIHYNTDNIHLHFATVEKNSRRPIITRDGLEQPKGRRPLSVIDAMKSSFANDLLGTSQLTKELSQERQRIRLTVKESFIQKIDQPDLQTELNNFMQTLTSDRRNWQYNKLSQQQKTMLNNIVDGLLKDSSSFSSWKQKVKKVQENRQDLYGQSQRANKDYEKNQIYGREGIYARCGNVLLTDLKKIDKVANGGKRHRINLKEKVAADQYIQTVLKVIDDEIHGRNVNSSSKRLDKNTKNNLPSKKTMKKSHYYFRLPIINHKQLRKLKSNQELVFYKANVTKEKRVALREYEKIRQAVDYHKTE</sequence>
<dbReference type="NCBIfam" id="NF041498">
    <property type="entry name" value="MobP2"/>
    <property type="match status" value="1"/>
</dbReference>
<gene>
    <name evidence="1" type="ORF">DS834_07955</name>
</gene>
<dbReference type="InterPro" id="IPR041073">
    <property type="entry name" value="MobL"/>
</dbReference>
<protein>
    <submittedName>
        <fullName evidence="1">Uncharacterized protein</fullName>
    </submittedName>
</protein>
<name>A0ABX9LSU0_9LACO</name>
<dbReference type="Pfam" id="PF18555">
    <property type="entry name" value="MobL"/>
    <property type="match status" value="1"/>
</dbReference>
<accession>A0ABX9LSU0</accession>
<evidence type="ECO:0000313" key="1">
    <source>
        <dbReference type="EMBL" id="RHW49258.1"/>
    </source>
</evidence>
<evidence type="ECO:0000313" key="2">
    <source>
        <dbReference type="Proteomes" id="UP000283380"/>
    </source>
</evidence>
<dbReference type="EMBL" id="QOCU01000009">
    <property type="protein sequence ID" value="RHW49258.1"/>
    <property type="molecule type" value="Genomic_DNA"/>
</dbReference>
<dbReference type="RefSeq" id="WP_118907300.1">
    <property type="nucleotide sequence ID" value="NZ_QOCU01000009.1"/>
</dbReference>
<dbReference type="InterPro" id="IPR048101">
    <property type="entry name" value="MobP2"/>
</dbReference>
<comment type="caution">
    <text evidence="1">The sequence shown here is derived from an EMBL/GenBank/DDBJ whole genome shotgun (WGS) entry which is preliminary data.</text>
</comment>
<dbReference type="Proteomes" id="UP000283380">
    <property type="component" value="Unassembled WGS sequence"/>
</dbReference>